<feature type="transmembrane region" description="Helical" evidence="6">
    <location>
        <begin position="802"/>
        <end position="828"/>
    </location>
</feature>
<feature type="domain" description="ABC3 transporter permease C-terminal" evidence="7">
    <location>
        <begin position="719"/>
        <end position="830"/>
    </location>
</feature>
<accession>A0ABU7GDF2</accession>
<reference evidence="8 9" key="1">
    <citation type="submission" date="2024-01" db="EMBL/GenBank/DDBJ databases">
        <title>The genome sequence of Erythrobacteraceae sp. strain 1XM1-14.</title>
        <authorList>
            <person name="Liu Y."/>
        </authorList>
    </citation>
    <scope>NUCLEOTIDE SEQUENCE [LARGE SCALE GENOMIC DNA]</scope>
    <source>
        <strain evidence="8 9">1XM1-14</strain>
    </source>
</reference>
<keyword evidence="4 6" id="KW-1133">Transmembrane helix</keyword>
<feature type="transmembrane region" description="Helical" evidence="6">
    <location>
        <begin position="473"/>
        <end position="495"/>
    </location>
</feature>
<evidence type="ECO:0000256" key="4">
    <source>
        <dbReference type="ARBA" id="ARBA00022989"/>
    </source>
</evidence>
<evidence type="ECO:0000313" key="9">
    <source>
        <dbReference type="Proteomes" id="UP001343492"/>
    </source>
</evidence>
<evidence type="ECO:0000256" key="3">
    <source>
        <dbReference type="ARBA" id="ARBA00022692"/>
    </source>
</evidence>
<feature type="domain" description="ABC3 transporter permease C-terminal" evidence="7">
    <location>
        <begin position="261"/>
        <end position="376"/>
    </location>
</feature>
<feature type="transmembrane region" description="Helical" evidence="6">
    <location>
        <begin position="352"/>
        <end position="373"/>
    </location>
</feature>
<gene>
    <name evidence="8" type="ORF">VRS74_05405</name>
</gene>
<feature type="transmembrane region" description="Helical" evidence="6">
    <location>
        <begin position="419"/>
        <end position="442"/>
    </location>
</feature>
<evidence type="ECO:0000256" key="5">
    <source>
        <dbReference type="ARBA" id="ARBA00023136"/>
    </source>
</evidence>
<dbReference type="PANTHER" id="PTHR30287">
    <property type="entry name" value="MEMBRANE COMPONENT OF PREDICTED ABC SUPERFAMILY METABOLITE UPTAKE TRANSPORTER"/>
    <property type="match status" value="1"/>
</dbReference>
<dbReference type="InterPro" id="IPR003838">
    <property type="entry name" value="ABC3_permease_C"/>
</dbReference>
<feature type="transmembrane region" description="Helical" evidence="6">
    <location>
        <begin position="257"/>
        <end position="281"/>
    </location>
</feature>
<name>A0ABU7GDF2_9SPHN</name>
<dbReference type="EMBL" id="JAZDQV010000004">
    <property type="protein sequence ID" value="MEE1877119.1"/>
    <property type="molecule type" value="Genomic_DNA"/>
</dbReference>
<feature type="transmembrane region" description="Helical" evidence="6">
    <location>
        <begin position="394"/>
        <end position="413"/>
    </location>
</feature>
<dbReference type="RefSeq" id="WP_354144228.1">
    <property type="nucleotide sequence ID" value="NZ_JAZDQV010000004.1"/>
</dbReference>
<feature type="transmembrane region" description="Helical" evidence="6">
    <location>
        <begin position="302"/>
        <end position="332"/>
    </location>
</feature>
<evidence type="ECO:0000259" key="7">
    <source>
        <dbReference type="Pfam" id="PF02687"/>
    </source>
</evidence>
<keyword evidence="3 6" id="KW-0812">Transmembrane</keyword>
<feature type="transmembrane region" description="Helical" evidence="6">
    <location>
        <begin position="25"/>
        <end position="49"/>
    </location>
</feature>
<dbReference type="PANTHER" id="PTHR30287:SF1">
    <property type="entry name" value="INNER MEMBRANE PROTEIN"/>
    <property type="match status" value="1"/>
</dbReference>
<evidence type="ECO:0000256" key="1">
    <source>
        <dbReference type="ARBA" id="ARBA00004651"/>
    </source>
</evidence>
<sequence>MNQHLTWGAAWRIARRDLNARFRGLRLLLVCIFLGTAALAAIGTLTAAIERELANRGQELLGGDLEVEVWQRDLSDEEKAALSEYGEISGGTRMQAMASTPDAAAPIELKAVDAKWPLYGTLTLKDGRSVGTPTAGEAWLGQGALDRLDIAVGDRFRVGTAELVAAGVIDNEPDRLSEGFQLGPTVIVAEEYPLRAGLIAPGTLYESKYRVAFSGTDDPADVAEALEARLPNAGFDFRTRDRASPGADRFVRNMSDFLTLVGLAALVIAGIGIGGGVASYLDARRNSIATLKVLGASSRDIVRIYGLQVGAAALVGSIAGIATGVLVTPLLGAALQGLLPVETGFVIEPAPLALAAAYGLLVAFAFAATPLLRARAFPAMALMRARVTPLARDWRALAWTGAGIAAICALALLTTSQPMLSGGFLIGAGGALIALALIGLAIRIAAKRAPRTTNPLLRAAVANLHRPGAPTGALVTALGFGLAAFVLLAAIQSAIDGNIQQRVPREAPDYFVLDIPRDGESDFRALVTGLDPNASIRTVPALRGSVLAYGSKGKMTRVADLKEIPEGAWVLRGERGLTYSDTLPPGNSLVEGEWWNEGYDGEPLVSVEADFARAIDLKPGDYLTIGVLGIERDVRVANLRVIDWESMGFNYALVFSSNAISDAPHNLAATIELSDKSVSGELLRQMVARFPSSSMIEIGQVLVEARTILEQVGAATLAAASVAVLAGLAVLMGAIAAARASRTYDTVVLRVLGASRRQVLGMQLAEYGLLALLLAVVALALGSTLAWFVIIELFEFDWLPNWRQVLGVLGIGLVLVLGFALGGSLPLLKAKPAQALREL</sequence>
<comment type="caution">
    <text evidence="8">The sequence shown here is derived from an EMBL/GenBank/DDBJ whole genome shotgun (WGS) entry which is preliminary data.</text>
</comment>
<organism evidence="8 9">
    <name type="scientific">Altererythrobacter litoralis</name>
    <dbReference type="NCBI Taxonomy" id="3113904"/>
    <lineage>
        <taxon>Bacteria</taxon>
        <taxon>Pseudomonadati</taxon>
        <taxon>Pseudomonadota</taxon>
        <taxon>Alphaproteobacteria</taxon>
        <taxon>Sphingomonadales</taxon>
        <taxon>Erythrobacteraceae</taxon>
        <taxon>Altererythrobacter</taxon>
    </lineage>
</organism>
<proteinExistence type="predicted"/>
<evidence type="ECO:0000256" key="2">
    <source>
        <dbReference type="ARBA" id="ARBA00022475"/>
    </source>
</evidence>
<dbReference type="Proteomes" id="UP001343492">
    <property type="component" value="Unassembled WGS sequence"/>
</dbReference>
<feature type="transmembrane region" description="Helical" evidence="6">
    <location>
        <begin position="712"/>
        <end position="735"/>
    </location>
</feature>
<comment type="subcellular location">
    <subcellularLocation>
        <location evidence="1">Cell membrane</location>
        <topology evidence="1">Multi-pass membrane protein</topology>
    </subcellularLocation>
</comment>
<evidence type="ECO:0000256" key="6">
    <source>
        <dbReference type="SAM" id="Phobius"/>
    </source>
</evidence>
<protein>
    <submittedName>
        <fullName evidence="8">FtsX-like permease family protein</fullName>
    </submittedName>
</protein>
<keyword evidence="9" id="KW-1185">Reference proteome</keyword>
<keyword evidence="5 6" id="KW-0472">Membrane</keyword>
<dbReference type="Pfam" id="PF02687">
    <property type="entry name" value="FtsX"/>
    <property type="match status" value="2"/>
</dbReference>
<keyword evidence="2" id="KW-1003">Cell membrane</keyword>
<evidence type="ECO:0000313" key="8">
    <source>
        <dbReference type="EMBL" id="MEE1877119.1"/>
    </source>
</evidence>
<feature type="transmembrane region" description="Helical" evidence="6">
    <location>
        <begin position="767"/>
        <end position="790"/>
    </location>
</feature>
<dbReference type="InterPro" id="IPR038766">
    <property type="entry name" value="Membrane_comp_ABC_pdt"/>
</dbReference>